<evidence type="ECO:0000256" key="5">
    <source>
        <dbReference type="SAM" id="Phobius"/>
    </source>
</evidence>
<dbReference type="InterPro" id="IPR031777">
    <property type="entry name" value="Sortilin_C"/>
</dbReference>
<comment type="subcellular location">
    <subcellularLocation>
        <location evidence="1">Membrane</location>
    </subcellularLocation>
</comment>
<dbReference type="AlphaFoldDB" id="A0AAW1P8D4"/>
<keyword evidence="2" id="KW-0677">Repeat</keyword>
<keyword evidence="5" id="KW-1133">Transmembrane helix</keyword>
<evidence type="ECO:0000259" key="6">
    <source>
        <dbReference type="SMART" id="SM00602"/>
    </source>
</evidence>
<sequence length="883" mass="97048">MKQKGGLLGSSYTTCSSKTYPTSGERLYPEKLPAPIIDIRWNGLPHELDKFVFAWTSPSQKLDASRLFRSDSYGKAGSWVDITGSLLGSAPQGQKQVIGIRDITMHPNNPGKMLFQGLGFHHWISEDFGRTFQALDSPGHTLGFWSSIKHHPTQHDWLLSKVTRMECVGWMDAFHFYYLDMDVSKHPWCAHDLFKSEDFGRTWENLTANAGGAIAAFWDYDWGAALHHEEYHPFPDKTVLATAYEDSQHMHGLYPGWDKQIHFVRSDDFFKSQHTKLASCGNQFEVVGHKVFVAMPTDCPTYPDGSKRDVPSGTSRKTVSLYASSDEGSTFEEVCMPVKDLDLGYAMIATHDRRGVYIMVDHDEQEQIAAWAPISNVYSQGWNSSLFTLALPRGFRRGYLTDFARVEGLPGVLMANQLGKDVLSAAPGRWGLPDFDNYVQTKVSFTGGASWQDLALPARYHHPACNQCQAGDATCKLHLHGPSSWYVGPGARPSFYTHANAPGVVMAVGNTGTHLDLSADELCTWLSRDGGATWQDVYDGAVAYEFGDHGGLIVMAAHRGEAPAEEVLFSIDEGKCWNRIPLAEAIDVENIRVEPKGDSHVFIVHGVACRKTDAHPHCALETSFSSSPGRMYVVDIKALMGTDFRDCDKGDYETWTPLSPTGGCLLGKKLTLQRRKQDAQCFNGIDHENAEIHAEICACEMDDLECEFGYESSNGTCVKLAGIDADQCGEISSKGYLTSSTNHRLIHGDVCKDVTRVIPDTNGHGGKTGTRGGGGTDTGSSGHGWRIATFLFLALGIVAVGGGLYLAVIVFAGEGTKAALEETLEPVVSFFTSSVDWARDKWTGRSAQQQAQAQQAYFEPLPDAEFGLEEIDGRSPPMRLSDS</sequence>
<evidence type="ECO:0000256" key="3">
    <source>
        <dbReference type="ARBA" id="ARBA00023136"/>
    </source>
</evidence>
<dbReference type="SMART" id="SM00602">
    <property type="entry name" value="VPS10"/>
    <property type="match status" value="1"/>
</dbReference>
<dbReference type="InterPro" id="IPR006581">
    <property type="entry name" value="VPS10"/>
</dbReference>
<reference evidence="7 8" key="1">
    <citation type="journal article" date="2024" name="Nat. Commun.">
        <title>Phylogenomics reveals the evolutionary origins of lichenization in chlorophyte algae.</title>
        <authorList>
            <person name="Puginier C."/>
            <person name="Libourel C."/>
            <person name="Otte J."/>
            <person name="Skaloud P."/>
            <person name="Haon M."/>
            <person name="Grisel S."/>
            <person name="Petersen M."/>
            <person name="Berrin J.G."/>
            <person name="Delaux P.M."/>
            <person name="Dal Grande F."/>
            <person name="Keller J."/>
        </authorList>
    </citation>
    <scope>NUCLEOTIDE SEQUENCE [LARGE SCALE GENOMIC DNA]</scope>
    <source>
        <strain evidence="7 8">SAG 2036</strain>
    </source>
</reference>
<protein>
    <recommendedName>
        <fullName evidence="6">VPS10 domain-containing protein</fullName>
    </recommendedName>
</protein>
<keyword evidence="5" id="KW-0812">Transmembrane</keyword>
<evidence type="ECO:0000313" key="7">
    <source>
        <dbReference type="EMBL" id="KAK9804545.1"/>
    </source>
</evidence>
<dbReference type="SUPFAM" id="SSF110296">
    <property type="entry name" value="Oligoxyloglucan reducing end-specific cellobiohydrolase"/>
    <property type="match status" value="1"/>
</dbReference>
<comment type="caution">
    <text evidence="7">The sequence shown here is derived from an EMBL/GenBank/DDBJ whole genome shotgun (WGS) entry which is preliminary data.</text>
</comment>
<dbReference type="GO" id="GO:0006892">
    <property type="term" value="P:post-Golgi vesicle-mediated transport"/>
    <property type="evidence" value="ECO:0007669"/>
    <property type="project" value="TreeGrafter"/>
</dbReference>
<organism evidence="7 8">
    <name type="scientific">Symbiochloris irregularis</name>
    <dbReference type="NCBI Taxonomy" id="706552"/>
    <lineage>
        <taxon>Eukaryota</taxon>
        <taxon>Viridiplantae</taxon>
        <taxon>Chlorophyta</taxon>
        <taxon>core chlorophytes</taxon>
        <taxon>Trebouxiophyceae</taxon>
        <taxon>Trebouxiales</taxon>
        <taxon>Trebouxiaceae</taxon>
        <taxon>Symbiochloris</taxon>
    </lineage>
</organism>
<evidence type="ECO:0000256" key="2">
    <source>
        <dbReference type="ARBA" id="ARBA00022737"/>
    </source>
</evidence>
<feature type="transmembrane region" description="Helical" evidence="5">
    <location>
        <begin position="790"/>
        <end position="812"/>
    </location>
</feature>
<dbReference type="EMBL" id="JALJOQ010000050">
    <property type="protein sequence ID" value="KAK9804545.1"/>
    <property type="molecule type" value="Genomic_DNA"/>
</dbReference>
<accession>A0AAW1P8D4</accession>
<dbReference type="Gene3D" id="2.130.10.10">
    <property type="entry name" value="YVTN repeat-like/Quinoprotein amine dehydrogenase"/>
    <property type="match status" value="1"/>
</dbReference>
<dbReference type="PANTHER" id="PTHR12106">
    <property type="entry name" value="SORTILIN RELATED"/>
    <property type="match status" value="1"/>
</dbReference>
<dbReference type="InterPro" id="IPR031778">
    <property type="entry name" value="Sortilin_N"/>
</dbReference>
<dbReference type="PANTHER" id="PTHR12106:SF27">
    <property type="entry name" value="SORTILIN-RELATED RECEPTOR"/>
    <property type="match status" value="1"/>
</dbReference>
<proteinExistence type="predicted"/>
<name>A0AAW1P8D4_9CHLO</name>
<keyword evidence="8" id="KW-1185">Reference proteome</keyword>
<dbReference type="Pfam" id="PF15901">
    <property type="entry name" value="Sortilin_C"/>
    <property type="match status" value="1"/>
</dbReference>
<feature type="domain" description="VPS10" evidence="6">
    <location>
        <begin position="56"/>
        <end position="768"/>
    </location>
</feature>
<dbReference type="InterPro" id="IPR050310">
    <property type="entry name" value="VPS10-sortilin"/>
</dbReference>
<dbReference type="Pfam" id="PF15902">
    <property type="entry name" value="Sortilin-Vps10"/>
    <property type="match status" value="1"/>
</dbReference>
<dbReference type="GO" id="GO:0005794">
    <property type="term" value="C:Golgi apparatus"/>
    <property type="evidence" value="ECO:0007669"/>
    <property type="project" value="TreeGrafter"/>
</dbReference>
<dbReference type="Gene3D" id="3.30.60.270">
    <property type="match status" value="1"/>
</dbReference>
<keyword evidence="3 5" id="KW-0472">Membrane</keyword>
<dbReference type="Proteomes" id="UP001465755">
    <property type="component" value="Unassembled WGS sequence"/>
</dbReference>
<dbReference type="GO" id="GO:0016020">
    <property type="term" value="C:membrane"/>
    <property type="evidence" value="ECO:0007669"/>
    <property type="project" value="UniProtKB-SubCell"/>
</dbReference>
<evidence type="ECO:0000313" key="8">
    <source>
        <dbReference type="Proteomes" id="UP001465755"/>
    </source>
</evidence>
<keyword evidence="4" id="KW-0325">Glycoprotein</keyword>
<evidence type="ECO:0000256" key="1">
    <source>
        <dbReference type="ARBA" id="ARBA00004370"/>
    </source>
</evidence>
<dbReference type="Gene3D" id="2.10.70.80">
    <property type="match status" value="1"/>
</dbReference>
<gene>
    <name evidence="7" type="ORF">WJX73_007204</name>
</gene>
<dbReference type="InterPro" id="IPR015943">
    <property type="entry name" value="WD40/YVTN_repeat-like_dom_sf"/>
</dbReference>
<evidence type="ECO:0000256" key="4">
    <source>
        <dbReference type="ARBA" id="ARBA00023180"/>
    </source>
</evidence>